<evidence type="ECO:0000313" key="2">
    <source>
        <dbReference type="Proteomes" id="UP001396334"/>
    </source>
</evidence>
<sequence>MVTETDLVMVSGWLCWVSVENEKGGEWWPRCKVQEKWRGDGSMREVCGCGSMEMNGVKLLRKNGEKSRWRLG</sequence>
<protein>
    <submittedName>
        <fullName evidence="1">Uncharacterized protein</fullName>
    </submittedName>
</protein>
<keyword evidence="2" id="KW-1185">Reference proteome</keyword>
<proteinExistence type="predicted"/>
<evidence type="ECO:0000313" key="1">
    <source>
        <dbReference type="EMBL" id="KAK8488541.1"/>
    </source>
</evidence>
<organism evidence="1 2">
    <name type="scientific">Hibiscus sabdariffa</name>
    <name type="common">roselle</name>
    <dbReference type="NCBI Taxonomy" id="183260"/>
    <lineage>
        <taxon>Eukaryota</taxon>
        <taxon>Viridiplantae</taxon>
        <taxon>Streptophyta</taxon>
        <taxon>Embryophyta</taxon>
        <taxon>Tracheophyta</taxon>
        <taxon>Spermatophyta</taxon>
        <taxon>Magnoliopsida</taxon>
        <taxon>eudicotyledons</taxon>
        <taxon>Gunneridae</taxon>
        <taxon>Pentapetalae</taxon>
        <taxon>rosids</taxon>
        <taxon>malvids</taxon>
        <taxon>Malvales</taxon>
        <taxon>Malvaceae</taxon>
        <taxon>Malvoideae</taxon>
        <taxon>Hibiscus</taxon>
    </lineage>
</organism>
<dbReference type="EMBL" id="JBBPBN010000347">
    <property type="protein sequence ID" value="KAK8488541.1"/>
    <property type="molecule type" value="Genomic_DNA"/>
</dbReference>
<reference evidence="1 2" key="1">
    <citation type="journal article" date="2024" name="G3 (Bethesda)">
        <title>Genome assembly of Hibiscus sabdariffa L. provides insights into metabolisms of medicinal natural products.</title>
        <authorList>
            <person name="Kim T."/>
        </authorList>
    </citation>
    <scope>NUCLEOTIDE SEQUENCE [LARGE SCALE GENOMIC DNA]</scope>
    <source>
        <strain evidence="1">TK-2024</strain>
        <tissue evidence="1">Old leaves</tissue>
    </source>
</reference>
<accession>A0ABR2A695</accession>
<gene>
    <name evidence="1" type="ORF">V6N11_045103</name>
</gene>
<dbReference type="Proteomes" id="UP001396334">
    <property type="component" value="Unassembled WGS sequence"/>
</dbReference>
<name>A0ABR2A695_9ROSI</name>
<comment type="caution">
    <text evidence="1">The sequence shown here is derived from an EMBL/GenBank/DDBJ whole genome shotgun (WGS) entry which is preliminary data.</text>
</comment>